<feature type="signal peptide" evidence="1">
    <location>
        <begin position="1"/>
        <end position="19"/>
    </location>
</feature>
<protein>
    <submittedName>
        <fullName evidence="2">Uncharacterized protein</fullName>
    </submittedName>
</protein>
<dbReference type="EMBL" id="CAJOBB010013983">
    <property type="protein sequence ID" value="CAF4298598.1"/>
    <property type="molecule type" value="Genomic_DNA"/>
</dbReference>
<organism evidence="2 3">
    <name type="scientific">Adineta steineri</name>
    <dbReference type="NCBI Taxonomy" id="433720"/>
    <lineage>
        <taxon>Eukaryota</taxon>
        <taxon>Metazoa</taxon>
        <taxon>Spiralia</taxon>
        <taxon>Gnathifera</taxon>
        <taxon>Rotifera</taxon>
        <taxon>Eurotatoria</taxon>
        <taxon>Bdelloidea</taxon>
        <taxon>Adinetida</taxon>
        <taxon>Adinetidae</taxon>
        <taxon>Adineta</taxon>
    </lineage>
</organism>
<keyword evidence="1" id="KW-0732">Signal</keyword>
<evidence type="ECO:0000313" key="3">
    <source>
        <dbReference type="Proteomes" id="UP000663868"/>
    </source>
</evidence>
<dbReference type="AlphaFoldDB" id="A0A820HU75"/>
<name>A0A820HU75_9BILA</name>
<reference evidence="2" key="1">
    <citation type="submission" date="2021-02" db="EMBL/GenBank/DDBJ databases">
        <authorList>
            <person name="Nowell W R."/>
        </authorList>
    </citation>
    <scope>NUCLEOTIDE SEQUENCE</scope>
</reference>
<dbReference type="Proteomes" id="UP000663868">
    <property type="component" value="Unassembled WGS sequence"/>
</dbReference>
<proteinExistence type="predicted"/>
<comment type="caution">
    <text evidence="2">The sequence shown here is derived from an EMBL/GenBank/DDBJ whole genome shotgun (WGS) entry which is preliminary data.</text>
</comment>
<gene>
    <name evidence="2" type="ORF">KXQ929_LOCUS45398</name>
</gene>
<sequence length="45" mass="4656">MKSAFILLLIFGCIGTINTYECHSCSGSDCADPYGGTTKVNVPGA</sequence>
<feature type="chain" id="PRO_5033053108" evidence="1">
    <location>
        <begin position="20"/>
        <end position="45"/>
    </location>
</feature>
<accession>A0A820HU75</accession>
<evidence type="ECO:0000313" key="2">
    <source>
        <dbReference type="EMBL" id="CAF4298598.1"/>
    </source>
</evidence>
<feature type="non-terminal residue" evidence="2">
    <location>
        <position position="1"/>
    </location>
</feature>
<evidence type="ECO:0000256" key="1">
    <source>
        <dbReference type="SAM" id="SignalP"/>
    </source>
</evidence>